<protein>
    <submittedName>
        <fullName evidence="1">Uncharacterized protein</fullName>
    </submittedName>
</protein>
<sequence>MASISRIVAKGCKFQSRDAVIHRPRYDLPARGIQNHVWAVCLSRDGKSYLAIQSKRFSPVVLQSLDSRYLGFIL</sequence>
<evidence type="ECO:0000313" key="2">
    <source>
        <dbReference type="Proteomes" id="UP001056120"/>
    </source>
</evidence>
<gene>
    <name evidence="1" type="ORF">L1987_30620</name>
</gene>
<dbReference type="Proteomes" id="UP001056120">
    <property type="component" value="Linkage Group LG10"/>
</dbReference>
<accession>A0ACB9I4H4</accession>
<dbReference type="EMBL" id="CM042027">
    <property type="protein sequence ID" value="KAI3802488.1"/>
    <property type="molecule type" value="Genomic_DNA"/>
</dbReference>
<keyword evidence="2" id="KW-1185">Reference proteome</keyword>
<reference evidence="1 2" key="2">
    <citation type="journal article" date="2022" name="Mol. Ecol. Resour.">
        <title>The genomes of chicory, endive, great burdock and yacon provide insights into Asteraceae paleo-polyploidization history and plant inulin production.</title>
        <authorList>
            <person name="Fan W."/>
            <person name="Wang S."/>
            <person name="Wang H."/>
            <person name="Wang A."/>
            <person name="Jiang F."/>
            <person name="Liu H."/>
            <person name="Zhao H."/>
            <person name="Xu D."/>
            <person name="Zhang Y."/>
        </authorList>
    </citation>
    <scope>NUCLEOTIDE SEQUENCE [LARGE SCALE GENOMIC DNA]</scope>
    <source>
        <strain evidence="2">cv. Yunnan</strain>
        <tissue evidence="1">Leaves</tissue>
    </source>
</reference>
<proteinExistence type="predicted"/>
<reference evidence="2" key="1">
    <citation type="journal article" date="2022" name="Mol. Ecol. Resour.">
        <title>The genomes of chicory, endive, great burdock and yacon provide insights into Asteraceae palaeo-polyploidization history and plant inulin production.</title>
        <authorList>
            <person name="Fan W."/>
            <person name="Wang S."/>
            <person name="Wang H."/>
            <person name="Wang A."/>
            <person name="Jiang F."/>
            <person name="Liu H."/>
            <person name="Zhao H."/>
            <person name="Xu D."/>
            <person name="Zhang Y."/>
        </authorList>
    </citation>
    <scope>NUCLEOTIDE SEQUENCE [LARGE SCALE GENOMIC DNA]</scope>
    <source>
        <strain evidence="2">cv. Yunnan</strain>
    </source>
</reference>
<evidence type="ECO:0000313" key="1">
    <source>
        <dbReference type="EMBL" id="KAI3802488.1"/>
    </source>
</evidence>
<comment type="caution">
    <text evidence="1">The sequence shown here is derived from an EMBL/GenBank/DDBJ whole genome shotgun (WGS) entry which is preliminary data.</text>
</comment>
<organism evidence="1 2">
    <name type="scientific">Smallanthus sonchifolius</name>
    <dbReference type="NCBI Taxonomy" id="185202"/>
    <lineage>
        <taxon>Eukaryota</taxon>
        <taxon>Viridiplantae</taxon>
        <taxon>Streptophyta</taxon>
        <taxon>Embryophyta</taxon>
        <taxon>Tracheophyta</taxon>
        <taxon>Spermatophyta</taxon>
        <taxon>Magnoliopsida</taxon>
        <taxon>eudicotyledons</taxon>
        <taxon>Gunneridae</taxon>
        <taxon>Pentapetalae</taxon>
        <taxon>asterids</taxon>
        <taxon>campanulids</taxon>
        <taxon>Asterales</taxon>
        <taxon>Asteraceae</taxon>
        <taxon>Asteroideae</taxon>
        <taxon>Heliantheae alliance</taxon>
        <taxon>Millerieae</taxon>
        <taxon>Smallanthus</taxon>
    </lineage>
</organism>
<name>A0ACB9I4H4_9ASTR</name>